<feature type="compositionally biased region" description="Basic and acidic residues" evidence="1">
    <location>
        <begin position="89"/>
        <end position="100"/>
    </location>
</feature>
<dbReference type="EMBL" id="KL197712">
    <property type="protein sequence ID" value="KDQ61630.1"/>
    <property type="molecule type" value="Genomic_DNA"/>
</dbReference>
<feature type="region of interest" description="Disordered" evidence="1">
    <location>
        <begin position="1"/>
        <end position="101"/>
    </location>
</feature>
<sequence length="195" mass="22126">MFAEPATNGKPQPRSATDYLSLSDVFHDSDDQVEFLDPKPHSEAGHGPLTSPPPTSRDSNDFDRDSDSGLDARSERDGAAHSSTPPLGESRRKETNERKILGKMVLAVMVVEVLRRSPAATRQSVSLERTKTKSREQTKREGFAKAWRLRSSLIIAKDETEERNELERRSNEQDTPMHQRQRQRNRDSRNESKDS</sequence>
<dbReference type="HOGENOM" id="CLU_1396519_0_0_1"/>
<dbReference type="AlphaFoldDB" id="A0A067Q622"/>
<dbReference type="InParanoid" id="A0A067Q622"/>
<feature type="region of interest" description="Disordered" evidence="1">
    <location>
        <begin position="156"/>
        <end position="195"/>
    </location>
</feature>
<organism evidence="2 3">
    <name type="scientific">Jaapia argillacea MUCL 33604</name>
    <dbReference type="NCBI Taxonomy" id="933084"/>
    <lineage>
        <taxon>Eukaryota</taxon>
        <taxon>Fungi</taxon>
        <taxon>Dikarya</taxon>
        <taxon>Basidiomycota</taxon>
        <taxon>Agaricomycotina</taxon>
        <taxon>Agaricomycetes</taxon>
        <taxon>Agaricomycetidae</taxon>
        <taxon>Jaapiales</taxon>
        <taxon>Jaapiaceae</taxon>
        <taxon>Jaapia</taxon>
    </lineage>
</organism>
<feature type="compositionally biased region" description="Basic and acidic residues" evidence="1">
    <location>
        <begin position="58"/>
        <end position="79"/>
    </location>
</feature>
<accession>A0A067Q622</accession>
<evidence type="ECO:0000256" key="1">
    <source>
        <dbReference type="SAM" id="MobiDB-lite"/>
    </source>
</evidence>
<feature type="region of interest" description="Disordered" evidence="1">
    <location>
        <begin position="116"/>
        <end position="143"/>
    </location>
</feature>
<evidence type="ECO:0000313" key="3">
    <source>
        <dbReference type="Proteomes" id="UP000027265"/>
    </source>
</evidence>
<feature type="compositionally biased region" description="Basic and acidic residues" evidence="1">
    <location>
        <begin position="25"/>
        <end position="44"/>
    </location>
</feature>
<feature type="compositionally biased region" description="Basic and acidic residues" evidence="1">
    <location>
        <begin position="184"/>
        <end position="195"/>
    </location>
</feature>
<reference evidence="3" key="1">
    <citation type="journal article" date="2014" name="Proc. Natl. Acad. Sci. U.S.A.">
        <title>Extensive sampling of basidiomycete genomes demonstrates inadequacy of the white-rot/brown-rot paradigm for wood decay fungi.</title>
        <authorList>
            <person name="Riley R."/>
            <person name="Salamov A.A."/>
            <person name="Brown D.W."/>
            <person name="Nagy L.G."/>
            <person name="Floudas D."/>
            <person name="Held B.W."/>
            <person name="Levasseur A."/>
            <person name="Lombard V."/>
            <person name="Morin E."/>
            <person name="Otillar R."/>
            <person name="Lindquist E.A."/>
            <person name="Sun H."/>
            <person name="LaButti K.M."/>
            <person name="Schmutz J."/>
            <person name="Jabbour D."/>
            <person name="Luo H."/>
            <person name="Baker S.E."/>
            <person name="Pisabarro A.G."/>
            <person name="Walton J.D."/>
            <person name="Blanchette R.A."/>
            <person name="Henrissat B."/>
            <person name="Martin F."/>
            <person name="Cullen D."/>
            <person name="Hibbett D.S."/>
            <person name="Grigoriev I.V."/>
        </authorList>
    </citation>
    <scope>NUCLEOTIDE SEQUENCE [LARGE SCALE GENOMIC DNA]</scope>
    <source>
        <strain evidence="3">MUCL 33604</strain>
    </source>
</reference>
<keyword evidence="3" id="KW-1185">Reference proteome</keyword>
<evidence type="ECO:0000313" key="2">
    <source>
        <dbReference type="EMBL" id="KDQ61630.1"/>
    </source>
</evidence>
<proteinExistence type="predicted"/>
<feature type="compositionally biased region" description="Basic and acidic residues" evidence="1">
    <location>
        <begin position="128"/>
        <end position="143"/>
    </location>
</feature>
<feature type="compositionally biased region" description="Basic and acidic residues" evidence="1">
    <location>
        <begin position="156"/>
        <end position="177"/>
    </location>
</feature>
<gene>
    <name evidence="2" type="ORF">JAAARDRAFT_204104</name>
</gene>
<name>A0A067Q622_9AGAM</name>
<dbReference type="Proteomes" id="UP000027265">
    <property type="component" value="Unassembled WGS sequence"/>
</dbReference>
<protein>
    <submittedName>
        <fullName evidence="2">Uncharacterized protein</fullName>
    </submittedName>
</protein>